<dbReference type="AlphaFoldDB" id="A0A9P8TXU0"/>
<dbReference type="InterPro" id="IPR053221">
    <property type="entry name" value="Burnettramic_acid_biosynth"/>
</dbReference>
<dbReference type="Proteomes" id="UP000827724">
    <property type="component" value="Unassembled WGS sequence"/>
</dbReference>
<comment type="caution">
    <text evidence="1">The sequence shown here is derived from an EMBL/GenBank/DDBJ whole genome shotgun (WGS) entry which is preliminary data.</text>
</comment>
<protein>
    <submittedName>
        <fullName evidence="1">Uncharacterized protein</fullName>
    </submittedName>
</protein>
<dbReference type="OrthoDB" id="3433125at2759"/>
<gene>
    <name evidence="1" type="ORF">Trco_002440</name>
</gene>
<dbReference type="PANTHER" id="PTHR38887">
    <property type="entry name" value="CHROMOSOME 21, WHOLE GENOME SHOTGUN SEQUENCE"/>
    <property type="match status" value="1"/>
</dbReference>
<reference evidence="1" key="1">
    <citation type="submission" date="2021-08" db="EMBL/GenBank/DDBJ databases">
        <title>Chromosome-Level Trichoderma cornu-damae using Hi-C Data.</title>
        <authorList>
            <person name="Kim C.S."/>
        </authorList>
    </citation>
    <scope>NUCLEOTIDE SEQUENCE</scope>
    <source>
        <strain evidence="1">KA19-0412C</strain>
    </source>
</reference>
<keyword evidence="2" id="KW-1185">Reference proteome</keyword>
<proteinExistence type="predicted"/>
<dbReference type="EMBL" id="JAIWOZ010000002">
    <property type="protein sequence ID" value="KAH6609094.1"/>
    <property type="molecule type" value="Genomic_DNA"/>
</dbReference>
<accession>A0A9P8TXU0</accession>
<dbReference type="PANTHER" id="PTHR38887:SF1">
    <property type="entry name" value="RAS MODIFICATION PROTEIN ERF4"/>
    <property type="match status" value="1"/>
</dbReference>
<evidence type="ECO:0000313" key="2">
    <source>
        <dbReference type="Proteomes" id="UP000827724"/>
    </source>
</evidence>
<organism evidence="1 2">
    <name type="scientific">Trichoderma cornu-damae</name>
    <dbReference type="NCBI Taxonomy" id="654480"/>
    <lineage>
        <taxon>Eukaryota</taxon>
        <taxon>Fungi</taxon>
        <taxon>Dikarya</taxon>
        <taxon>Ascomycota</taxon>
        <taxon>Pezizomycotina</taxon>
        <taxon>Sordariomycetes</taxon>
        <taxon>Hypocreomycetidae</taxon>
        <taxon>Hypocreales</taxon>
        <taxon>Hypocreaceae</taxon>
        <taxon>Trichoderma</taxon>
    </lineage>
</organism>
<name>A0A9P8TXU0_9HYPO</name>
<evidence type="ECO:0000313" key="1">
    <source>
        <dbReference type="EMBL" id="KAH6609094.1"/>
    </source>
</evidence>
<sequence length="331" mass="36512">MEQDINVHSMVDDFVRSHTLPSGQQIQRHRLRMPVIIPQRRPGERSRGFILAYAPLLQDAGIDQTTFVDFVKELNLAATPSPWINAINLAAVAMRHVPEPVTIAVSIAAQVTTQVSLQVHSRSKTNTFLNKMNAEFFRPLGLIVVLMTWKPSRAGDVVTQATFDASLERATQNASGPRPGVVGEFNNKMQASHGITDFEWPESAPLVFPTLDKLAGTPEGRQAVADAGKKQPNSVMRSMIFAMDYVDKRSQAQWASEHPESRLAQLGVKPEFHSRYADPNYPASSGSLLALLTGGAVGGRASERKQVKRDKKAARSNWRSGRREIRLGQAL</sequence>